<feature type="domain" description="BSD" evidence="2">
    <location>
        <begin position="102"/>
        <end position="154"/>
    </location>
</feature>
<dbReference type="Pfam" id="PF03909">
    <property type="entry name" value="BSD"/>
    <property type="match status" value="1"/>
</dbReference>
<evidence type="ECO:0000313" key="3">
    <source>
        <dbReference type="EMBL" id="KXS16898.1"/>
    </source>
</evidence>
<evidence type="ECO:0000256" key="1">
    <source>
        <dbReference type="SAM" id="MobiDB-lite"/>
    </source>
</evidence>
<dbReference type="InterPro" id="IPR035925">
    <property type="entry name" value="BSD_dom_sf"/>
</dbReference>
<dbReference type="AlphaFoldDB" id="A0A139AJL0"/>
<accession>A0A139AJL0</accession>
<dbReference type="GO" id="GO:0005634">
    <property type="term" value="C:nucleus"/>
    <property type="evidence" value="ECO:0007669"/>
    <property type="project" value="TreeGrafter"/>
</dbReference>
<name>A0A139AJL0_GONPJ</name>
<dbReference type="SUPFAM" id="SSF140383">
    <property type="entry name" value="BSD domain-like"/>
    <property type="match status" value="1"/>
</dbReference>
<dbReference type="PROSITE" id="PS50858">
    <property type="entry name" value="BSD"/>
    <property type="match status" value="1"/>
</dbReference>
<feature type="compositionally biased region" description="Low complexity" evidence="1">
    <location>
        <begin position="181"/>
        <end position="213"/>
    </location>
</feature>
<proteinExistence type="predicted"/>
<evidence type="ECO:0000259" key="2">
    <source>
        <dbReference type="PROSITE" id="PS50858"/>
    </source>
</evidence>
<dbReference type="OrthoDB" id="47923at2759"/>
<dbReference type="SMART" id="SM00751">
    <property type="entry name" value="BSD"/>
    <property type="match status" value="1"/>
</dbReference>
<dbReference type="GO" id="GO:0038203">
    <property type="term" value="P:TORC2 signaling"/>
    <property type="evidence" value="ECO:0007669"/>
    <property type="project" value="TreeGrafter"/>
</dbReference>
<feature type="region of interest" description="Disordered" evidence="1">
    <location>
        <begin position="164"/>
        <end position="215"/>
    </location>
</feature>
<dbReference type="OMA" id="HTAENDA"/>
<dbReference type="InterPro" id="IPR005607">
    <property type="entry name" value="BSD_dom"/>
</dbReference>
<keyword evidence="4" id="KW-1185">Reference proteome</keyword>
<protein>
    <recommendedName>
        <fullName evidence="2">BSD domain-containing protein</fullName>
    </recommendedName>
</protein>
<dbReference type="PANTHER" id="PTHR16019:SF6">
    <property type="entry name" value="SYNAPSE-ASSOCIATED PROTEIN 1"/>
    <property type="match status" value="1"/>
</dbReference>
<dbReference type="PANTHER" id="PTHR16019">
    <property type="entry name" value="SYNAPSE-ASSOCIATED PROTEIN"/>
    <property type="match status" value="1"/>
</dbReference>
<gene>
    <name evidence="3" type="ORF">M427DRAFT_54940</name>
</gene>
<dbReference type="GO" id="GO:0005794">
    <property type="term" value="C:Golgi apparatus"/>
    <property type="evidence" value="ECO:0007669"/>
    <property type="project" value="TreeGrafter"/>
</dbReference>
<organism evidence="3 4">
    <name type="scientific">Gonapodya prolifera (strain JEL478)</name>
    <name type="common">Monoblepharis prolifera</name>
    <dbReference type="NCBI Taxonomy" id="1344416"/>
    <lineage>
        <taxon>Eukaryota</taxon>
        <taxon>Fungi</taxon>
        <taxon>Fungi incertae sedis</taxon>
        <taxon>Chytridiomycota</taxon>
        <taxon>Chytridiomycota incertae sedis</taxon>
        <taxon>Monoblepharidomycetes</taxon>
        <taxon>Monoblepharidales</taxon>
        <taxon>Gonapodyaceae</taxon>
        <taxon>Gonapodya</taxon>
    </lineage>
</organism>
<dbReference type="InterPro" id="IPR051494">
    <property type="entry name" value="BSD_domain-containing"/>
</dbReference>
<dbReference type="Proteomes" id="UP000070544">
    <property type="component" value="Unassembled WGS sequence"/>
</dbReference>
<reference evidence="3 4" key="1">
    <citation type="journal article" date="2015" name="Genome Biol. Evol.">
        <title>Phylogenomic analyses indicate that early fungi evolved digesting cell walls of algal ancestors of land plants.</title>
        <authorList>
            <person name="Chang Y."/>
            <person name="Wang S."/>
            <person name="Sekimoto S."/>
            <person name="Aerts A.L."/>
            <person name="Choi C."/>
            <person name="Clum A."/>
            <person name="LaButti K.M."/>
            <person name="Lindquist E.A."/>
            <person name="Yee Ngan C."/>
            <person name="Ohm R.A."/>
            <person name="Salamov A.A."/>
            <person name="Grigoriev I.V."/>
            <person name="Spatafora J.W."/>
            <person name="Berbee M.L."/>
        </authorList>
    </citation>
    <scope>NUCLEOTIDE SEQUENCE [LARGE SCALE GENOMIC DNA]</scope>
    <source>
        <strain evidence="3 4">JEL478</strain>
    </source>
</reference>
<evidence type="ECO:0000313" key="4">
    <source>
        <dbReference type="Proteomes" id="UP000070544"/>
    </source>
</evidence>
<dbReference type="Gene3D" id="1.10.3970.10">
    <property type="entry name" value="BSD domain"/>
    <property type="match status" value="1"/>
</dbReference>
<dbReference type="EMBL" id="KQ965749">
    <property type="protein sequence ID" value="KXS16898.1"/>
    <property type="molecule type" value="Genomic_DNA"/>
</dbReference>
<sequence length="291" mass="32136">MQIGSWFATPELAAVGDRVKSTWSKVAEQVASVSKIVEKEIEDELKSSKQAVPAPAETPETAQVQLPWDHIEPAMRDPLKRQVLLLSQEQRNFTIDPHTAENDAPFDMSAHWPLARAMLVQDPTLSELRFQLVPKVVKEEVFWRNYFYRVGLIQQALAEPYQPTRHRRGLSNPAPAPVPSSLPAASSSPSPTVPSTTTNPAIPPSSTTTPSFPLRIQTVTPYDKSPATSKSPAPPPVDHITAAIESALSGEGWDDELDRELEVGVGEDDVKLHDGWEDELKQMLEQEQPST</sequence>